<dbReference type="Gene3D" id="2.40.70.10">
    <property type="entry name" value="Acid Proteases"/>
    <property type="match status" value="2"/>
</dbReference>
<evidence type="ECO:0000256" key="1">
    <source>
        <dbReference type="ARBA" id="ARBA00007447"/>
    </source>
</evidence>
<dbReference type="InterPro" id="IPR021109">
    <property type="entry name" value="Peptidase_aspartic_dom_sf"/>
</dbReference>
<gene>
    <name evidence="7" type="ORF">BD311DRAFT_844810</name>
</gene>
<evidence type="ECO:0000259" key="6">
    <source>
        <dbReference type="PROSITE" id="PS51767"/>
    </source>
</evidence>
<keyword evidence="2 4" id="KW-0064">Aspartyl protease</keyword>
<keyword evidence="4 7" id="KW-0645">Protease</keyword>
<dbReference type="Pfam" id="PF00026">
    <property type="entry name" value="Asp"/>
    <property type="match status" value="1"/>
</dbReference>
<protein>
    <submittedName>
        <fullName evidence="7">Acid protease</fullName>
    </submittedName>
</protein>
<dbReference type="CDD" id="cd05471">
    <property type="entry name" value="pepsin_like"/>
    <property type="match status" value="1"/>
</dbReference>
<proteinExistence type="inferred from homology"/>
<dbReference type="PRINTS" id="PR00792">
    <property type="entry name" value="PEPSIN"/>
</dbReference>
<dbReference type="PANTHER" id="PTHR47966">
    <property type="entry name" value="BETA-SITE APP-CLEAVING ENZYME, ISOFORM A-RELATED"/>
    <property type="match status" value="1"/>
</dbReference>
<dbReference type="GO" id="GO:0006508">
    <property type="term" value="P:proteolysis"/>
    <property type="evidence" value="ECO:0007669"/>
    <property type="project" value="UniProtKB-KW"/>
</dbReference>
<dbReference type="OrthoDB" id="2747330at2759"/>
<dbReference type="AlphaFoldDB" id="A0A4Q9MZS4"/>
<feature type="region of interest" description="Disordered" evidence="5">
    <location>
        <begin position="67"/>
        <end position="102"/>
    </location>
</feature>
<comment type="similarity">
    <text evidence="1 4">Belongs to the peptidase A1 family.</text>
</comment>
<dbReference type="EMBL" id="ML143390">
    <property type="protein sequence ID" value="TBU33664.1"/>
    <property type="molecule type" value="Genomic_DNA"/>
</dbReference>
<dbReference type="Proteomes" id="UP000292957">
    <property type="component" value="Unassembled WGS sequence"/>
</dbReference>
<organism evidence="7">
    <name type="scientific">Dichomitus squalens</name>
    <dbReference type="NCBI Taxonomy" id="114155"/>
    <lineage>
        <taxon>Eukaryota</taxon>
        <taxon>Fungi</taxon>
        <taxon>Dikarya</taxon>
        <taxon>Basidiomycota</taxon>
        <taxon>Agaricomycotina</taxon>
        <taxon>Agaricomycetes</taxon>
        <taxon>Polyporales</taxon>
        <taxon>Polyporaceae</taxon>
        <taxon>Dichomitus</taxon>
    </lineage>
</organism>
<feature type="active site" evidence="3">
    <location>
        <position position="327"/>
    </location>
</feature>
<sequence length="461" mass="48855">MTGTQAIGNVTVFNPAPVTRELNAIFYKYAKAQQFLQGIDVHPETHPEAGYPQFVPPDTSGALLTNIQASPSQPDSSDPDSPSAPSSTPKLLHALTGPGDDTPNIIGMPPMAPGTIQMLLKDYISGAMDVLYYGPLNFGSPPQSLTVDIDTGSADLWVPEGCQGCGNDQFFSKQSSTFRRSTTRCAITYGSGKVSGTLATDIVGLGTASVSGQTFCAVRKESSDLNDEPNSGLLGMAFGSIAQSGKATFFENLLAQKQLAQSVFSVHLTRTRETGSQVCFGCYDATKAMGPVRWNSVISRTYWSIAMDGLSVNKTLSVSANLTAAIDTGTTLIYLPSGVADDFYALIPGSASAMQYGAGKRLTRILDSVANNYTTGFYTVPCDTTVTVALILNGETFSIYPSDFNLGRTDVDSNDCVGGILALGNGFPQNLAIIGDEFLKSWYSVFDYSGRVGFARSINNG</sequence>
<keyword evidence="4" id="KW-0378">Hydrolase</keyword>
<dbReference type="InterPro" id="IPR034164">
    <property type="entry name" value="Pepsin-like_dom"/>
</dbReference>
<dbReference type="PROSITE" id="PS51767">
    <property type="entry name" value="PEPTIDASE_A1"/>
    <property type="match status" value="1"/>
</dbReference>
<dbReference type="InterPro" id="IPR033121">
    <property type="entry name" value="PEPTIDASE_A1"/>
</dbReference>
<name>A0A4Q9MZS4_9APHY</name>
<evidence type="ECO:0000256" key="2">
    <source>
        <dbReference type="ARBA" id="ARBA00022750"/>
    </source>
</evidence>
<feature type="compositionally biased region" description="Low complexity" evidence="5">
    <location>
        <begin position="68"/>
        <end position="87"/>
    </location>
</feature>
<dbReference type="PROSITE" id="PS00141">
    <property type="entry name" value="ASP_PROTEASE"/>
    <property type="match status" value="1"/>
</dbReference>
<evidence type="ECO:0000256" key="3">
    <source>
        <dbReference type="PIRSR" id="PIRSR601461-1"/>
    </source>
</evidence>
<feature type="domain" description="Peptidase A1" evidence="6">
    <location>
        <begin position="132"/>
        <end position="455"/>
    </location>
</feature>
<dbReference type="InterPro" id="IPR001461">
    <property type="entry name" value="Aspartic_peptidase_A1"/>
</dbReference>
<feature type="active site" evidence="3">
    <location>
        <position position="150"/>
    </location>
</feature>
<dbReference type="GO" id="GO:0004190">
    <property type="term" value="F:aspartic-type endopeptidase activity"/>
    <property type="evidence" value="ECO:0007669"/>
    <property type="project" value="UniProtKB-KW"/>
</dbReference>
<evidence type="ECO:0000256" key="4">
    <source>
        <dbReference type="RuleBase" id="RU000454"/>
    </source>
</evidence>
<evidence type="ECO:0000313" key="7">
    <source>
        <dbReference type="EMBL" id="TBU33664.1"/>
    </source>
</evidence>
<dbReference type="FunFam" id="2.40.70.10:FF:000008">
    <property type="entry name" value="Cathepsin D"/>
    <property type="match status" value="1"/>
</dbReference>
<accession>A0A4Q9MZS4</accession>
<evidence type="ECO:0000256" key="5">
    <source>
        <dbReference type="SAM" id="MobiDB-lite"/>
    </source>
</evidence>
<dbReference type="PANTHER" id="PTHR47966:SF51">
    <property type="entry name" value="BETA-SITE APP-CLEAVING ENZYME, ISOFORM A-RELATED"/>
    <property type="match status" value="1"/>
</dbReference>
<reference evidence="7" key="1">
    <citation type="submission" date="2019-01" db="EMBL/GenBank/DDBJ databases">
        <title>Draft genome sequences of three monokaryotic isolates of the white-rot basidiomycete fungus Dichomitus squalens.</title>
        <authorList>
            <consortium name="DOE Joint Genome Institute"/>
            <person name="Lopez S.C."/>
            <person name="Andreopoulos B."/>
            <person name="Pangilinan J."/>
            <person name="Lipzen A."/>
            <person name="Riley R."/>
            <person name="Ahrendt S."/>
            <person name="Ng V."/>
            <person name="Barry K."/>
            <person name="Daum C."/>
            <person name="Grigoriev I.V."/>
            <person name="Hilden K.S."/>
            <person name="Makela M.R."/>
            <person name="de Vries R.P."/>
        </authorList>
    </citation>
    <scope>NUCLEOTIDE SEQUENCE [LARGE SCALE GENOMIC DNA]</scope>
    <source>
        <strain evidence="7">OM18370.1</strain>
    </source>
</reference>
<dbReference type="SUPFAM" id="SSF50630">
    <property type="entry name" value="Acid proteases"/>
    <property type="match status" value="1"/>
</dbReference>
<dbReference type="InterPro" id="IPR001969">
    <property type="entry name" value="Aspartic_peptidase_AS"/>
</dbReference>